<gene>
    <name evidence="2" type="ORF">NDU88_004391</name>
</gene>
<dbReference type="AlphaFoldDB" id="A0AAV7NSD3"/>
<dbReference type="EMBL" id="JANPWB010000012">
    <property type="protein sequence ID" value="KAJ1116173.1"/>
    <property type="molecule type" value="Genomic_DNA"/>
</dbReference>
<evidence type="ECO:0000256" key="1">
    <source>
        <dbReference type="SAM" id="MobiDB-lite"/>
    </source>
</evidence>
<evidence type="ECO:0000313" key="2">
    <source>
        <dbReference type="EMBL" id="KAJ1116173.1"/>
    </source>
</evidence>
<name>A0AAV7NSD3_PLEWA</name>
<dbReference type="Proteomes" id="UP001066276">
    <property type="component" value="Chromosome 8"/>
</dbReference>
<evidence type="ECO:0000313" key="3">
    <source>
        <dbReference type="Proteomes" id="UP001066276"/>
    </source>
</evidence>
<accession>A0AAV7NSD3</accession>
<feature type="compositionally biased region" description="Basic and acidic residues" evidence="1">
    <location>
        <begin position="70"/>
        <end position="79"/>
    </location>
</feature>
<proteinExistence type="predicted"/>
<comment type="caution">
    <text evidence="2">The sequence shown here is derived from an EMBL/GenBank/DDBJ whole genome shotgun (WGS) entry which is preliminary data.</text>
</comment>
<organism evidence="2 3">
    <name type="scientific">Pleurodeles waltl</name>
    <name type="common">Iberian ribbed newt</name>
    <dbReference type="NCBI Taxonomy" id="8319"/>
    <lineage>
        <taxon>Eukaryota</taxon>
        <taxon>Metazoa</taxon>
        <taxon>Chordata</taxon>
        <taxon>Craniata</taxon>
        <taxon>Vertebrata</taxon>
        <taxon>Euteleostomi</taxon>
        <taxon>Amphibia</taxon>
        <taxon>Batrachia</taxon>
        <taxon>Caudata</taxon>
        <taxon>Salamandroidea</taxon>
        <taxon>Salamandridae</taxon>
        <taxon>Pleurodelinae</taxon>
        <taxon>Pleurodeles</taxon>
    </lineage>
</organism>
<keyword evidence="3" id="KW-1185">Reference proteome</keyword>
<feature type="region of interest" description="Disordered" evidence="1">
    <location>
        <begin position="1"/>
        <end position="79"/>
    </location>
</feature>
<protein>
    <submittedName>
        <fullName evidence="2">Uncharacterized protein</fullName>
    </submittedName>
</protein>
<feature type="compositionally biased region" description="Basic residues" evidence="1">
    <location>
        <begin position="1"/>
        <end position="10"/>
    </location>
</feature>
<sequence length="177" mass="20061">MQPTRRRSRQVRAALDRGLTAPGTSSLQSAPHKFGFCSNRNLRHVSAYSEHQHRDQQRSRQGEPSPVASEKAEDSERSSHLWLRLQGLLPSPPVLHRELRGAHTPRGLLLKRPDRPDRRTDWCSAAITEPLRSFGGKEARLNIGVGNRTRRGASELRRLRGIPRDTPKARRVTPKSH</sequence>
<reference evidence="2" key="1">
    <citation type="journal article" date="2022" name="bioRxiv">
        <title>Sequencing and chromosome-scale assembly of the giantPleurodeles waltlgenome.</title>
        <authorList>
            <person name="Brown T."/>
            <person name="Elewa A."/>
            <person name="Iarovenko S."/>
            <person name="Subramanian E."/>
            <person name="Araus A.J."/>
            <person name="Petzold A."/>
            <person name="Susuki M."/>
            <person name="Suzuki K.-i.T."/>
            <person name="Hayashi T."/>
            <person name="Toyoda A."/>
            <person name="Oliveira C."/>
            <person name="Osipova E."/>
            <person name="Leigh N.D."/>
            <person name="Simon A."/>
            <person name="Yun M.H."/>
        </authorList>
    </citation>
    <scope>NUCLEOTIDE SEQUENCE</scope>
    <source>
        <strain evidence="2">20211129_DDA</strain>
        <tissue evidence="2">Liver</tissue>
    </source>
</reference>
<feature type="compositionally biased region" description="Basic and acidic residues" evidence="1">
    <location>
        <begin position="50"/>
        <end position="61"/>
    </location>
</feature>